<evidence type="ECO:0000313" key="15">
    <source>
        <dbReference type="Proteomes" id="UP000199053"/>
    </source>
</evidence>
<dbReference type="InterPro" id="IPR036094">
    <property type="entry name" value="NadA_sf"/>
</dbReference>
<evidence type="ECO:0000256" key="6">
    <source>
        <dbReference type="ARBA" id="ARBA00022642"/>
    </source>
</evidence>
<dbReference type="UniPathway" id="UPA00253">
    <property type="reaction ID" value="UER00327"/>
</dbReference>
<keyword evidence="9" id="KW-0408">Iron</keyword>
<dbReference type="GO" id="GO:0034628">
    <property type="term" value="P:'de novo' NAD+ biosynthetic process from L-aspartate"/>
    <property type="evidence" value="ECO:0007669"/>
    <property type="project" value="TreeGrafter"/>
</dbReference>
<dbReference type="EMBL" id="FNGA01000003">
    <property type="protein sequence ID" value="SDL19171.1"/>
    <property type="molecule type" value="Genomic_DNA"/>
</dbReference>
<dbReference type="RefSeq" id="WP_092161394.1">
    <property type="nucleotide sequence ID" value="NZ_FNGA01000003.1"/>
</dbReference>
<dbReference type="EC" id="2.5.1.72" evidence="4 13"/>
<keyword evidence="10" id="KW-0411">Iron-sulfur</keyword>
<dbReference type="NCBIfam" id="NF006883">
    <property type="entry name" value="PRK09375.2-4"/>
    <property type="match status" value="1"/>
</dbReference>
<organism evidence="14 15">
    <name type="scientific">Maridesulfovibrio ferrireducens</name>
    <dbReference type="NCBI Taxonomy" id="246191"/>
    <lineage>
        <taxon>Bacteria</taxon>
        <taxon>Pseudomonadati</taxon>
        <taxon>Thermodesulfobacteriota</taxon>
        <taxon>Desulfovibrionia</taxon>
        <taxon>Desulfovibrionales</taxon>
        <taxon>Desulfovibrionaceae</taxon>
        <taxon>Maridesulfovibrio</taxon>
    </lineage>
</organism>
<dbReference type="FunFam" id="3.40.50.10800:FF:000001">
    <property type="entry name" value="Quinolinate synthase A"/>
    <property type="match status" value="1"/>
</dbReference>
<dbReference type="Pfam" id="PF02445">
    <property type="entry name" value="NadA"/>
    <property type="match status" value="1"/>
</dbReference>
<evidence type="ECO:0000256" key="13">
    <source>
        <dbReference type="NCBIfam" id="TIGR00550"/>
    </source>
</evidence>
<dbReference type="PANTHER" id="PTHR30573">
    <property type="entry name" value="QUINOLINATE SYNTHETASE A"/>
    <property type="match status" value="1"/>
</dbReference>
<dbReference type="STRING" id="246191.SAMN05660337_2412"/>
<comment type="catalytic activity">
    <reaction evidence="11">
        <text>iminosuccinate + dihydroxyacetone phosphate = quinolinate + phosphate + 2 H2O + H(+)</text>
        <dbReference type="Rhea" id="RHEA:25888"/>
        <dbReference type="ChEBI" id="CHEBI:15377"/>
        <dbReference type="ChEBI" id="CHEBI:15378"/>
        <dbReference type="ChEBI" id="CHEBI:29959"/>
        <dbReference type="ChEBI" id="CHEBI:43474"/>
        <dbReference type="ChEBI" id="CHEBI:57642"/>
        <dbReference type="ChEBI" id="CHEBI:77875"/>
        <dbReference type="EC" id="2.5.1.72"/>
    </reaction>
    <physiologicalReaction direction="left-to-right" evidence="11">
        <dbReference type="Rhea" id="RHEA:25889"/>
    </physiologicalReaction>
</comment>
<dbReference type="GO" id="GO:0008987">
    <property type="term" value="F:quinolinate synthetase A activity"/>
    <property type="evidence" value="ECO:0007669"/>
    <property type="project" value="UniProtKB-UniRule"/>
</dbReference>
<keyword evidence="15" id="KW-1185">Reference proteome</keyword>
<evidence type="ECO:0000256" key="11">
    <source>
        <dbReference type="ARBA" id="ARBA00050125"/>
    </source>
</evidence>
<evidence type="ECO:0000256" key="12">
    <source>
        <dbReference type="ARBA" id="ARBA00073059"/>
    </source>
</evidence>
<dbReference type="GO" id="GO:0005829">
    <property type="term" value="C:cytosol"/>
    <property type="evidence" value="ECO:0007669"/>
    <property type="project" value="TreeGrafter"/>
</dbReference>
<evidence type="ECO:0000256" key="8">
    <source>
        <dbReference type="ARBA" id="ARBA00022723"/>
    </source>
</evidence>
<protein>
    <recommendedName>
        <fullName evidence="12 13">Quinolinate synthase</fullName>
        <ecNumber evidence="4 13">2.5.1.72</ecNumber>
    </recommendedName>
</protein>
<evidence type="ECO:0000256" key="5">
    <source>
        <dbReference type="ARBA" id="ARBA00022485"/>
    </source>
</evidence>
<evidence type="ECO:0000256" key="7">
    <source>
        <dbReference type="ARBA" id="ARBA00022679"/>
    </source>
</evidence>
<evidence type="ECO:0000256" key="9">
    <source>
        <dbReference type="ARBA" id="ARBA00023004"/>
    </source>
</evidence>
<keyword evidence="5" id="KW-0004">4Fe-4S</keyword>
<reference evidence="15" key="1">
    <citation type="submission" date="2016-10" db="EMBL/GenBank/DDBJ databases">
        <authorList>
            <person name="Varghese N."/>
            <person name="Submissions S."/>
        </authorList>
    </citation>
    <scope>NUCLEOTIDE SEQUENCE [LARGE SCALE GENOMIC DNA]</scope>
    <source>
        <strain evidence="15">DSM 16995</strain>
    </source>
</reference>
<accession>A0A1G9I1R3</accession>
<gene>
    <name evidence="14" type="ORF">SAMN05660337_2412</name>
</gene>
<keyword evidence="8" id="KW-0479">Metal-binding</keyword>
<keyword evidence="7" id="KW-0808">Transferase</keyword>
<comment type="function">
    <text evidence="2">Catalyzes the condensation of iminoaspartate with dihydroxyacetone phosphate to form quinolinate.</text>
</comment>
<dbReference type="GO" id="GO:0051539">
    <property type="term" value="F:4 iron, 4 sulfur cluster binding"/>
    <property type="evidence" value="ECO:0007669"/>
    <property type="project" value="UniProtKB-KW"/>
</dbReference>
<comment type="cofactor">
    <cofactor evidence="1">
        <name>[4Fe-4S] cluster</name>
        <dbReference type="ChEBI" id="CHEBI:49883"/>
    </cofactor>
</comment>
<dbReference type="SUPFAM" id="SSF142754">
    <property type="entry name" value="NadA-like"/>
    <property type="match status" value="1"/>
</dbReference>
<evidence type="ECO:0000256" key="1">
    <source>
        <dbReference type="ARBA" id="ARBA00001966"/>
    </source>
</evidence>
<dbReference type="Proteomes" id="UP000199053">
    <property type="component" value="Unassembled WGS sequence"/>
</dbReference>
<comment type="pathway">
    <text evidence="3">Cofactor biosynthesis; NAD(+) biosynthesis; quinolinate from iminoaspartate: step 1/1.</text>
</comment>
<evidence type="ECO:0000256" key="3">
    <source>
        <dbReference type="ARBA" id="ARBA00005065"/>
    </source>
</evidence>
<dbReference type="NCBIfam" id="TIGR00550">
    <property type="entry name" value="nadA"/>
    <property type="match status" value="1"/>
</dbReference>
<dbReference type="InterPro" id="IPR003473">
    <property type="entry name" value="NadA"/>
</dbReference>
<dbReference type="Gene3D" id="3.40.50.10800">
    <property type="entry name" value="NadA-like"/>
    <property type="match status" value="3"/>
</dbReference>
<evidence type="ECO:0000256" key="2">
    <source>
        <dbReference type="ARBA" id="ARBA00003791"/>
    </source>
</evidence>
<evidence type="ECO:0000256" key="4">
    <source>
        <dbReference type="ARBA" id="ARBA00012669"/>
    </source>
</evidence>
<sequence length="340" mass="37331">MYSKIISDIKAKYGSKLAILGHHYQADEIIRHTDLKGDSLELARQIDKLEAEYIVFCGVHFMAESAAIVRKANQKVYIPDPSAGCVMANMAPAELVDTVLTKILEESGRKIIPLAYVNTPAAVKAVCGKHGGSVCTSANAEKMLKWALERGDGVLFLPDKNLALNTADKLGIPENKRLILNIRKKGEKLNVEETLDKQLLIWPGLCAIHQKFKISQIENLRKKYPGAKVVVHPECPPEIVAAADGDGSTSYLIKYVTEAPVGSTIIIGTETNLVNRLAKQFPDKNILPLSVSFCSNMAKITEQKLAELLQNLESAEFEDVSDNIRIPAKVALERMLKVCA</sequence>
<dbReference type="PANTHER" id="PTHR30573:SF0">
    <property type="entry name" value="QUINOLINATE SYNTHASE, CHLOROPLASTIC"/>
    <property type="match status" value="1"/>
</dbReference>
<dbReference type="GO" id="GO:0046872">
    <property type="term" value="F:metal ion binding"/>
    <property type="evidence" value="ECO:0007669"/>
    <property type="project" value="UniProtKB-KW"/>
</dbReference>
<name>A0A1G9I1R3_9BACT</name>
<dbReference type="OrthoDB" id="9801204at2"/>
<dbReference type="AlphaFoldDB" id="A0A1G9I1R3"/>
<keyword evidence="6" id="KW-0662">Pyridine nucleotide biosynthesis</keyword>
<proteinExistence type="predicted"/>
<evidence type="ECO:0000313" key="14">
    <source>
        <dbReference type="EMBL" id="SDL19171.1"/>
    </source>
</evidence>
<evidence type="ECO:0000256" key="10">
    <source>
        <dbReference type="ARBA" id="ARBA00023014"/>
    </source>
</evidence>